<evidence type="ECO:0000313" key="1">
    <source>
        <dbReference type="EMBL" id="MBC3766542.1"/>
    </source>
</evidence>
<dbReference type="EMBL" id="JACNEP010000008">
    <property type="protein sequence ID" value="MBC3766542.1"/>
    <property type="molecule type" value="Genomic_DNA"/>
</dbReference>
<dbReference type="AlphaFoldDB" id="A0A8J6IVJ3"/>
<organism evidence="1 2">
    <name type="scientific">Neptunicella marina</name>
    <dbReference type="NCBI Taxonomy" id="2125989"/>
    <lineage>
        <taxon>Bacteria</taxon>
        <taxon>Pseudomonadati</taxon>
        <taxon>Pseudomonadota</taxon>
        <taxon>Gammaproteobacteria</taxon>
        <taxon>Alteromonadales</taxon>
        <taxon>Alteromonadaceae</taxon>
        <taxon>Neptunicella</taxon>
    </lineage>
</organism>
<name>A0A8J6IVJ3_9ALTE</name>
<proteinExistence type="predicted"/>
<comment type="caution">
    <text evidence="1">The sequence shown here is derived from an EMBL/GenBank/DDBJ whole genome shotgun (WGS) entry which is preliminary data.</text>
</comment>
<keyword evidence="2" id="KW-1185">Reference proteome</keyword>
<reference evidence="1" key="2">
    <citation type="submission" date="2020-08" db="EMBL/GenBank/DDBJ databases">
        <authorList>
            <person name="Lai Q."/>
        </authorList>
    </citation>
    <scope>NUCLEOTIDE SEQUENCE</scope>
    <source>
        <strain evidence="1">S27-2</strain>
    </source>
</reference>
<reference evidence="1" key="1">
    <citation type="journal article" date="2018" name="Int. J. Syst. Evol. Microbiol.">
        <title>Neptunicella marina gen. nov., sp. nov., isolated from surface seawater.</title>
        <authorList>
            <person name="Liu X."/>
            <person name="Lai Q."/>
            <person name="Du Y."/>
            <person name="Zhang X."/>
            <person name="Liu Z."/>
            <person name="Sun F."/>
            <person name="Shao Z."/>
        </authorList>
    </citation>
    <scope>NUCLEOTIDE SEQUENCE</scope>
    <source>
        <strain evidence="1">S27-2</strain>
    </source>
</reference>
<accession>A0A8J6IVJ3</accession>
<evidence type="ECO:0000313" key="2">
    <source>
        <dbReference type="Proteomes" id="UP000601768"/>
    </source>
</evidence>
<dbReference type="RefSeq" id="WP_186507072.1">
    <property type="nucleotide sequence ID" value="NZ_JACNEP010000008.1"/>
</dbReference>
<protein>
    <submittedName>
        <fullName evidence="1">Uncharacterized protein</fullName>
    </submittedName>
</protein>
<dbReference type="Proteomes" id="UP000601768">
    <property type="component" value="Unassembled WGS sequence"/>
</dbReference>
<sequence>MTTGGFSVKSFGSISKSAQQSVPHMDLLLISQSLFWSQLSGLKQHANLPIVIYDVVRPRECQGMNVIGQIKRGIVLQSLPQQLLELYQQKTLS</sequence>
<gene>
    <name evidence="1" type="ORF">H8B19_11700</name>
</gene>